<gene>
    <name evidence="6" type="ORF">E2R66_17720</name>
</gene>
<dbReference type="OrthoDB" id="5293996at2"/>
<keyword evidence="3" id="KW-0288">FMN</keyword>
<dbReference type="EMBL" id="SOZE01000019">
    <property type="protein sequence ID" value="TFF35759.1"/>
    <property type="molecule type" value="Genomic_DNA"/>
</dbReference>
<dbReference type="Gene3D" id="2.30.110.10">
    <property type="entry name" value="Electron Transport, Fmn-binding Protein, Chain A"/>
    <property type="match status" value="1"/>
</dbReference>
<dbReference type="GO" id="GO:0010181">
    <property type="term" value="F:FMN binding"/>
    <property type="evidence" value="ECO:0007669"/>
    <property type="project" value="InterPro"/>
</dbReference>
<evidence type="ECO:0000313" key="6">
    <source>
        <dbReference type="EMBL" id="TFF35759.1"/>
    </source>
</evidence>
<protein>
    <submittedName>
        <fullName evidence="6">Flavin reductase family protein</fullName>
    </submittedName>
</protein>
<keyword evidence="2" id="KW-0285">Flavoprotein</keyword>
<dbReference type="RefSeq" id="WP_133232972.1">
    <property type="nucleotide sequence ID" value="NZ_SOZE01000019.1"/>
</dbReference>
<dbReference type="InterPro" id="IPR012349">
    <property type="entry name" value="Split_barrel_FMN-bd"/>
</dbReference>
<dbReference type="SUPFAM" id="SSF50475">
    <property type="entry name" value="FMN-binding split barrel"/>
    <property type="match status" value="1"/>
</dbReference>
<comment type="caution">
    <text evidence="6">The sequence shown here is derived from an EMBL/GenBank/DDBJ whole genome shotgun (WGS) entry which is preliminary data.</text>
</comment>
<dbReference type="AlphaFoldDB" id="A0A4Y8S9Q7"/>
<sequence>MININSDQISQLEKHYRISLINSLIGYRALNLLGTISNDGVTNLCIISSVFHLGANPPLIGLVIRPEREHNDTLRNIKATGQYTLNNVLPEWYMQAHQTSASYPSGVSEFDACGFHKHYVKDFKAPFVKEANVHVGLELREVIDMEINGTTIVVGEIVHILTEDHLIDTDGTIKHSAAKTLTVAGLDTYYLPYPIGQMAYAKPGVEPHLQENDIKA</sequence>
<dbReference type="Pfam" id="PF01613">
    <property type="entry name" value="Flavin_Reduct"/>
    <property type="match status" value="1"/>
</dbReference>
<evidence type="ECO:0000313" key="7">
    <source>
        <dbReference type="Proteomes" id="UP000297540"/>
    </source>
</evidence>
<comment type="cofactor">
    <cofactor evidence="1">
        <name>FMN</name>
        <dbReference type="ChEBI" id="CHEBI:58210"/>
    </cofactor>
</comment>
<feature type="domain" description="Flavin reductase like" evidence="5">
    <location>
        <begin position="32"/>
        <end position="165"/>
    </location>
</feature>
<dbReference type="GO" id="GO:0016646">
    <property type="term" value="F:oxidoreductase activity, acting on the CH-NH group of donors, NAD or NADP as acceptor"/>
    <property type="evidence" value="ECO:0007669"/>
    <property type="project" value="UniProtKB-ARBA"/>
</dbReference>
<evidence type="ECO:0000256" key="2">
    <source>
        <dbReference type="ARBA" id="ARBA00022630"/>
    </source>
</evidence>
<comment type="similarity">
    <text evidence="4">Belongs to the flavoredoxin family.</text>
</comment>
<evidence type="ECO:0000256" key="1">
    <source>
        <dbReference type="ARBA" id="ARBA00001917"/>
    </source>
</evidence>
<dbReference type="InterPro" id="IPR002563">
    <property type="entry name" value="Flavin_Rdtase-like_dom"/>
</dbReference>
<evidence type="ECO:0000259" key="5">
    <source>
        <dbReference type="Pfam" id="PF01613"/>
    </source>
</evidence>
<organism evidence="6 7">
    <name type="scientific">Mucilaginibacter psychrotolerans</name>
    <dbReference type="NCBI Taxonomy" id="1524096"/>
    <lineage>
        <taxon>Bacteria</taxon>
        <taxon>Pseudomonadati</taxon>
        <taxon>Bacteroidota</taxon>
        <taxon>Sphingobacteriia</taxon>
        <taxon>Sphingobacteriales</taxon>
        <taxon>Sphingobacteriaceae</taxon>
        <taxon>Mucilaginibacter</taxon>
    </lineage>
</organism>
<dbReference type="PANTHER" id="PTHR33798">
    <property type="entry name" value="FLAVOPROTEIN OXYGENASE"/>
    <property type="match status" value="1"/>
</dbReference>
<dbReference type="Proteomes" id="UP000297540">
    <property type="component" value="Unassembled WGS sequence"/>
</dbReference>
<dbReference type="PANTHER" id="PTHR33798:SF5">
    <property type="entry name" value="FLAVIN REDUCTASE LIKE DOMAIN-CONTAINING PROTEIN"/>
    <property type="match status" value="1"/>
</dbReference>
<keyword evidence="7" id="KW-1185">Reference proteome</keyword>
<accession>A0A4Y8S9Q7</accession>
<evidence type="ECO:0000256" key="4">
    <source>
        <dbReference type="ARBA" id="ARBA00038054"/>
    </source>
</evidence>
<reference evidence="6 7" key="1">
    <citation type="journal article" date="2017" name="Int. J. Syst. Evol. Microbiol.">
        <title>Mucilaginibacterpsychrotolerans sp. nov., isolated from peatlands.</title>
        <authorList>
            <person name="Deng Y."/>
            <person name="Shen L."/>
            <person name="Xu B."/>
            <person name="Liu Y."/>
            <person name="Gu Z."/>
            <person name="Liu H."/>
            <person name="Zhou Y."/>
        </authorList>
    </citation>
    <scope>NUCLEOTIDE SEQUENCE [LARGE SCALE GENOMIC DNA]</scope>
    <source>
        <strain evidence="6 7">NH7-4</strain>
    </source>
</reference>
<name>A0A4Y8S9Q7_9SPHI</name>
<evidence type="ECO:0000256" key="3">
    <source>
        <dbReference type="ARBA" id="ARBA00022643"/>
    </source>
</evidence>
<proteinExistence type="inferred from homology"/>